<reference evidence="2 3" key="1">
    <citation type="submission" date="2016-08" db="EMBL/GenBank/DDBJ databases">
        <authorList>
            <consortium name="Lentinula edodes genome sequencing consortium"/>
            <person name="Sakamoto Y."/>
            <person name="Nakade K."/>
            <person name="Sato S."/>
            <person name="Yoshida Y."/>
            <person name="Miyazaki K."/>
            <person name="Natsume S."/>
            <person name="Konno N."/>
        </authorList>
    </citation>
    <scope>NUCLEOTIDE SEQUENCE [LARGE SCALE GENOMIC DNA]</scope>
    <source>
        <strain evidence="2 3">NBRC 111202</strain>
    </source>
</reference>
<feature type="region of interest" description="Disordered" evidence="1">
    <location>
        <begin position="1080"/>
        <end position="1107"/>
    </location>
</feature>
<evidence type="ECO:0000313" key="3">
    <source>
        <dbReference type="Proteomes" id="UP000188533"/>
    </source>
</evidence>
<dbReference type="STRING" id="5353.A0A1Q3EE42"/>
<proteinExistence type="predicted"/>
<keyword evidence="3" id="KW-1185">Reference proteome</keyword>
<evidence type="ECO:0000256" key="1">
    <source>
        <dbReference type="SAM" id="MobiDB-lite"/>
    </source>
</evidence>
<dbReference type="EMBL" id="BDGU01000252">
    <property type="protein sequence ID" value="GAW05480.1"/>
    <property type="molecule type" value="Genomic_DNA"/>
</dbReference>
<protein>
    <submittedName>
        <fullName evidence="2">Proteophosphoglycan 5</fullName>
    </submittedName>
</protein>
<evidence type="ECO:0000313" key="2">
    <source>
        <dbReference type="EMBL" id="GAW05480.1"/>
    </source>
</evidence>
<accession>A0A1Q3EE42</accession>
<gene>
    <name evidence="2" type="ORF">LENED_007339</name>
</gene>
<feature type="compositionally biased region" description="Polar residues" evidence="1">
    <location>
        <begin position="1089"/>
        <end position="1104"/>
    </location>
</feature>
<reference evidence="2 3" key="2">
    <citation type="submission" date="2017-02" db="EMBL/GenBank/DDBJ databases">
        <title>A genome survey and senescence transcriptome analysis in Lentinula edodes.</title>
        <authorList>
            <person name="Sakamoto Y."/>
            <person name="Nakade K."/>
            <person name="Sato S."/>
            <person name="Yoshida Y."/>
            <person name="Miyazaki K."/>
            <person name="Natsume S."/>
            <person name="Konno N."/>
        </authorList>
    </citation>
    <scope>NUCLEOTIDE SEQUENCE [LARGE SCALE GENOMIC DNA]</scope>
    <source>
        <strain evidence="2 3">NBRC 111202</strain>
    </source>
</reference>
<organism evidence="2 3">
    <name type="scientific">Lentinula edodes</name>
    <name type="common">Shiitake mushroom</name>
    <name type="synonym">Lentinus edodes</name>
    <dbReference type="NCBI Taxonomy" id="5353"/>
    <lineage>
        <taxon>Eukaryota</taxon>
        <taxon>Fungi</taxon>
        <taxon>Dikarya</taxon>
        <taxon>Basidiomycota</taxon>
        <taxon>Agaricomycotina</taxon>
        <taxon>Agaricomycetes</taxon>
        <taxon>Agaricomycetidae</taxon>
        <taxon>Agaricales</taxon>
        <taxon>Marasmiineae</taxon>
        <taxon>Omphalotaceae</taxon>
        <taxon>Lentinula</taxon>
    </lineage>
</organism>
<sequence>MGIFEEARQEEALQAHIRRLLYDYAKEHLTTSYVEFTERAVAELLSQSLHEIPIADSTSIRLPEEPFNVLTRLYALNDLKPYNEQGTRSTDVMKYLKTFLSTLKQGTKLRSERAVEIDDCYIPEERFVPMLSRRARRETLRPGSNDFRKSLKTPYGAFMKSSEVGIKPVEVQVLKEPAVKLEKVLNVTWSLPHDTGIEVRDFLKSMATLAYPGPSYKNQYLDPSSRPDSPPLQLGPGSSMFYESGDGFVPFEPIFSRAQRPGFGRAKPKERNEGLVMQPIAKSHLFGIKITKDKGKDVDAGMDTKDLLALGLPPPRSISQVVSRLSTVTVDEDEGFDLLKENMKIVNGWETYHTSSPALASQASGASSLSSVTTPRSSQEVDELNLNLAISSPNTDLSPIKLLKESRMDLPLMPRSKRNILSARGSTATKTKKIGAKQSYAAFLLETLNKRNNRLSKKDEPLPPIFQDKIPEALPVPLSSLRNDLRSSPILDFDEPDVNPLIDKTPMKAEAASIVKENFDDAASMAGQVGSTVAVDSLATGMRGTDNTADVDTFESELHAIFKDVQTEDPLGLIMREKLDPMKNGKEMLMEVPTLPAPNKHPPNDDVLFPASGLRQYVVPSGTGANRGREKNKVYQFLRKAKGTASATLELSWVPFAVTTSLPTQEEILTVHDFYDKNTSILNGFDRLGMTKEQGLARVEELSERAEDACRVAENDNVNHNSAAESRAERIWTEWSHHGDQITSSVLLSRADVGKIDILLSREERRRSKGPGSSKVVERVADDCENGETAQLLDDPEEEECGVNSAERTAAVAGDFEGMAAVAEYHSRTSLTSAPANLNTQHLFNFTSDAAPPSQVYDAELYSRAETDFGIPSFLEESDIAIHTHDRALHADDQPLESFAAVQVLDEYLHTNQYGYEFVEEFGSDSDKENQDPSNPEAIAQVTDLEWDHSDTPLLLHGQRERPDYQQDEDDRNRFAKRPRLYWEGDDRYQSREYRYDDGGPEVEDSGIGLLDYLSCSPARAINMPPNATQDDQAYIVNRVLFEDNHPTDDVNDERIQNYFDLEDDPISTQLQNSDFVPLAFDSQPVPDAQSQQPWPPSTLQSPPRGSFSKKAAPFIIPFHDHSVGIAEFARLRARKLRTPPPAPEPPKPTTAESDSFEEVIASKIAPEAIFDKNTLRLPGADRTLRTTAHWYMASMNLIQKQALVRSLRSGICGVGLVEREMLTGVDLIIDPHTAVIFTNLLALPSEVDVLINTICEQSWRYDHLLVVFEAFVPSMSFKPDSAASAKESLSAYSPPVLKAIRKFRRDVSLAEACGNKREGCQVMTAFAETVQDAAVFARTFGDKAERRGDNATGLWDNRAWLDDGVGEDEENLAAADGMNHFAACAVLCQITLDELLEISPEERIARFSLHLGYDRMVKLNEVIDRGRQVIDDGVSVIEE</sequence>
<name>A0A1Q3EE42_LENED</name>
<dbReference type="Proteomes" id="UP000188533">
    <property type="component" value="Unassembled WGS sequence"/>
</dbReference>
<feature type="region of interest" description="Disordered" evidence="1">
    <location>
        <begin position="954"/>
        <end position="977"/>
    </location>
</feature>
<comment type="caution">
    <text evidence="2">The sequence shown here is derived from an EMBL/GenBank/DDBJ whole genome shotgun (WGS) entry which is preliminary data.</text>
</comment>